<feature type="transmembrane region" description="Helical" evidence="10">
    <location>
        <begin position="36"/>
        <end position="53"/>
    </location>
</feature>
<dbReference type="GO" id="GO:0030244">
    <property type="term" value="P:cellulose biosynthetic process"/>
    <property type="evidence" value="ECO:0007669"/>
    <property type="project" value="InterPro"/>
</dbReference>
<feature type="transmembrane region" description="Helical" evidence="10">
    <location>
        <begin position="65"/>
        <end position="84"/>
    </location>
</feature>
<feature type="transmembrane region" description="Helical" evidence="10">
    <location>
        <begin position="662"/>
        <end position="680"/>
    </location>
</feature>
<keyword evidence="4 10" id="KW-0812">Transmembrane</keyword>
<dbReference type="STRING" id="29730.A0A0D2UU66"/>
<evidence type="ECO:0000256" key="5">
    <source>
        <dbReference type="ARBA" id="ARBA00022989"/>
    </source>
</evidence>
<accession>A0A0D2UU66</accession>
<keyword evidence="5 10" id="KW-1133">Transmembrane helix</keyword>
<dbReference type="InterPro" id="IPR029044">
    <property type="entry name" value="Nucleotide-diphossugar_trans"/>
</dbReference>
<dbReference type="Gramene" id="KJB72264">
    <property type="protein sequence ID" value="KJB72264"/>
    <property type="gene ID" value="B456_011G167800"/>
</dbReference>
<evidence type="ECO:0000313" key="12">
    <source>
        <dbReference type="Proteomes" id="UP000032304"/>
    </source>
</evidence>
<evidence type="ECO:0000256" key="3">
    <source>
        <dbReference type="ARBA" id="ARBA00022679"/>
    </source>
</evidence>
<evidence type="ECO:0000256" key="6">
    <source>
        <dbReference type="ARBA" id="ARBA00023136"/>
    </source>
</evidence>
<sequence length="688" mass="78695">METVALVSSYDKEDMASAKVLHSCTILTHRIITNRLHILFHFTVTLLLLYYRISHFFNGNSLPALSWALITISEIIFTFIWCLTQAFRWRPLSRTVSIDEIPANMNLEGLDVFVCTADPRKEPTMEVMNTIISALALDYPPEKLAVYLSDDGGSYITLYALKEAFAFSKRWLPFCMKYRIKTRCPEAFFSLAKYEELSITDEFSAKKDELEIIHGDTYMDDNENDEESTKMPLLVYVSRERRPSKPHRFKAGALNALLRVSEKFSNGPYLLVLDCDMYCNDPTSARQAMCFHLDPQMSPSLAFVQFPQMFYNISKNDIYDNQARSAYRIKWQGMDGIRGPSLSGTSFYLKRKALYGSPNCEGTQRFLYSNKHPSEAQRTSGELMKFSSEEEIAILKEAKLLASCNYERNTKWGEEIGFSYESLLESTFTGYLLHCRGWTSVYLCPTRPCFLGCTTIDMKDALVQLVKWSSGLLQIGLSRFSPLSYGVSRMSILQSMCYGYFIYQPLYAIAFLIYGIIPQLCFLNGIPLYPKVLSPWFVVFSTVYLSAIGQQLHEVLSDGGTTLTWWNEQRIWVIKSVSGSCFGCLDVFMKWSGIEKTTFRLTNKAVDKDKLEKYEKGEFDFQGATMFMIPLSALAILNMACFIGGLGGIILRRNYEEMFGQIFLSLFIMALSYPMIQGLLKRSKKEKQ</sequence>
<keyword evidence="7" id="KW-0961">Cell wall biogenesis/degradation</keyword>
<dbReference type="SUPFAM" id="SSF53448">
    <property type="entry name" value="Nucleotide-diphospho-sugar transferases"/>
    <property type="match status" value="1"/>
</dbReference>
<dbReference type="GO" id="GO:0071555">
    <property type="term" value="P:cell wall organization"/>
    <property type="evidence" value="ECO:0007669"/>
    <property type="project" value="UniProtKB-KW"/>
</dbReference>
<organism evidence="11 12">
    <name type="scientific">Gossypium raimondii</name>
    <name type="common">Peruvian cotton</name>
    <name type="synonym">Gossypium klotzschianum subsp. raimondii</name>
    <dbReference type="NCBI Taxonomy" id="29730"/>
    <lineage>
        <taxon>Eukaryota</taxon>
        <taxon>Viridiplantae</taxon>
        <taxon>Streptophyta</taxon>
        <taxon>Embryophyta</taxon>
        <taxon>Tracheophyta</taxon>
        <taxon>Spermatophyta</taxon>
        <taxon>Magnoliopsida</taxon>
        <taxon>eudicotyledons</taxon>
        <taxon>Gunneridae</taxon>
        <taxon>Pentapetalae</taxon>
        <taxon>rosids</taxon>
        <taxon>malvids</taxon>
        <taxon>Malvales</taxon>
        <taxon>Malvaceae</taxon>
        <taxon>Malvoideae</taxon>
        <taxon>Gossypium</taxon>
    </lineage>
</organism>
<gene>
    <name evidence="11" type="ORF">B456_011G167800</name>
</gene>
<evidence type="ECO:0000256" key="2">
    <source>
        <dbReference type="ARBA" id="ARBA00022676"/>
    </source>
</evidence>
<evidence type="ECO:0000256" key="9">
    <source>
        <dbReference type="PIRSR" id="PIRSR605150-3"/>
    </source>
</evidence>
<feature type="transmembrane region" description="Helical" evidence="10">
    <location>
        <begin position="498"/>
        <end position="517"/>
    </location>
</feature>
<protein>
    <recommendedName>
        <fullName evidence="13">Glycosyltransferase 2-like domain-containing protein</fullName>
    </recommendedName>
</protein>
<dbReference type="InterPro" id="IPR005150">
    <property type="entry name" value="Cellulose_synth"/>
</dbReference>
<keyword evidence="2" id="KW-0328">Glycosyltransferase</keyword>
<evidence type="ECO:0000313" key="11">
    <source>
        <dbReference type="EMBL" id="KJB72264.1"/>
    </source>
</evidence>
<dbReference type="Pfam" id="PF03552">
    <property type="entry name" value="Cellulose_synt"/>
    <property type="match status" value="3"/>
</dbReference>
<evidence type="ECO:0000256" key="4">
    <source>
        <dbReference type="ARBA" id="ARBA00022692"/>
    </source>
</evidence>
<feature type="binding site" evidence="9">
    <location>
        <position position="250"/>
    </location>
    <ligand>
        <name>Mn(2+)</name>
        <dbReference type="ChEBI" id="CHEBI:29035"/>
    </ligand>
</feature>
<dbReference type="PANTHER" id="PTHR13301">
    <property type="entry name" value="X-BOX TRANSCRIPTION FACTOR-RELATED"/>
    <property type="match status" value="1"/>
</dbReference>
<proteinExistence type="predicted"/>
<dbReference type="EMBL" id="CM001750">
    <property type="protein sequence ID" value="KJB72264.1"/>
    <property type="molecule type" value="Genomic_DNA"/>
</dbReference>
<feature type="binding site" evidence="8">
    <location>
        <position position="122"/>
    </location>
    <ligand>
        <name>UDP-alpha-D-glucose</name>
        <dbReference type="ChEBI" id="CHEBI:58885"/>
    </ligand>
</feature>
<keyword evidence="12" id="KW-1185">Reference proteome</keyword>
<reference evidence="11 12" key="1">
    <citation type="journal article" date="2012" name="Nature">
        <title>Repeated polyploidization of Gossypium genomes and the evolution of spinnable cotton fibres.</title>
        <authorList>
            <person name="Paterson A.H."/>
            <person name="Wendel J.F."/>
            <person name="Gundlach H."/>
            <person name="Guo H."/>
            <person name="Jenkins J."/>
            <person name="Jin D."/>
            <person name="Llewellyn D."/>
            <person name="Showmaker K.C."/>
            <person name="Shu S."/>
            <person name="Udall J."/>
            <person name="Yoo M.J."/>
            <person name="Byers R."/>
            <person name="Chen W."/>
            <person name="Doron-Faigenboim A."/>
            <person name="Duke M.V."/>
            <person name="Gong L."/>
            <person name="Grimwood J."/>
            <person name="Grover C."/>
            <person name="Grupp K."/>
            <person name="Hu G."/>
            <person name="Lee T.H."/>
            <person name="Li J."/>
            <person name="Lin L."/>
            <person name="Liu T."/>
            <person name="Marler B.S."/>
            <person name="Page J.T."/>
            <person name="Roberts A.W."/>
            <person name="Romanel E."/>
            <person name="Sanders W.S."/>
            <person name="Szadkowski E."/>
            <person name="Tan X."/>
            <person name="Tang H."/>
            <person name="Xu C."/>
            <person name="Wang J."/>
            <person name="Wang Z."/>
            <person name="Zhang D."/>
            <person name="Zhang L."/>
            <person name="Ashrafi H."/>
            <person name="Bedon F."/>
            <person name="Bowers J.E."/>
            <person name="Brubaker C.L."/>
            <person name="Chee P.W."/>
            <person name="Das S."/>
            <person name="Gingle A.R."/>
            <person name="Haigler C.H."/>
            <person name="Harker D."/>
            <person name="Hoffmann L.V."/>
            <person name="Hovav R."/>
            <person name="Jones D.C."/>
            <person name="Lemke C."/>
            <person name="Mansoor S."/>
            <person name="ur Rahman M."/>
            <person name="Rainville L.N."/>
            <person name="Rambani A."/>
            <person name="Reddy U.K."/>
            <person name="Rong J.K."/>
            <person name="Saranga Y."/>
            <person name="Scheffler B.E."/>
            <person name="Scheffler J.A."/>
            <person name="Stelly D.M."/>
            <person name="Triplett B.A."/>
            <person name="Van Deynze A."/>
            <person name="Vaslin M.F."/>
            <person name="Waghmare V.N."/>
            <person name="Walford S.A."/>
            <person name="Wright R.J."/>
            <person name="Zaki E.A."/>
            <person name="Zhang T."/>
            <person name="Dennis E.S."/>
            <person name="Mayer K.F."/>
            <person name="Peterson D.G."/>
            <person name="Rokhsar D.S."/>
            <person name="Wang X."/>
            <person name="Schmutz J."/>
        </authorList>
    </citation>
    <scope>NUCLEOTIDE SEQUENCE [LARGE SCALE GENOMIC DNA]</scope>
</reference>
<feature type="transmembrane region" description="Helical" evidence="10">
    <location>
        <begin position="626"/>
        <end position="650"/>
    </location>
</feature>
<dbReference type="GO" id="GO:0016760">
    <property type="term" value="F:cellulose synthase (UDP-forming) activity"/>
    <property type="evidence" value="ECO:0007669"/>
    <property type="project" value="InterPro"/>
</dbReference>
<keyword evidence="3" id="KW-0808">Transferase</keyword>
<dbReference type="eggNOG" id="ENOG502QQE5">
    <property type="taxonomic scope" value="Eukaryota"/>
</dbReference>
<dbReference type="OMA" id="WRSVYLY"/>
<evidence type="ECO:0008006" key="13">
    <source>
        <dbReference type="Google" id="ProtNLM"/>
    </source>
</evidence>
<feature type="binding site" evidence="8">
    <location>
        <position position="151"/>
    </location>
    <ligand>
        <name>UDP-alpha-D-glucose</name>
        <dbReference type="ChEBI" id="CHEBI:58885"/>
    </ligand>
</feature>
<evidence type="ECO:0000256" key="10">
    <source>
        <dbReference type="SAM" id="Phobius"/>
    </source>
</evidence>
<dbReference type="AlphaFoldDB" id="A0A0D2UU66"/>
<evidence type="ECO:0000256" key="1">
    <source>
        <dbReference type="ARBA" id="ARBA00004127"/>
    </source>
</evidence>
<feature type="binding site" evidence="8">
    <location>
        <position position="121"/>
    </location>
    <ligand>
        <name>UDP-alpha-D-glucose</name>
        <dbReference type="ChEBI" id="CHEBI:58885"/>
    </ligand>
</feature>
<evidence type="ECO:0000256" key="8">
    <source>
        <dbReference type="PIRSR" id="PIRSR605150-2"/>
    </source>
</evidence>
<dbReference type="Gene3D" id="3.90.550.10">
    <property type="entry name" value="Spore Coat Polysaccharide Biosynthesis Protein SpsA, Chain A"/>
    <property type="match status" value="1"/>
</dbReference>
<dbReference type="Proteomes" id="UP000032304">
    <property type="component" value="Chromosome 11"/>
</dbReference>
<evidence type="ECO:0000256" key="7">
    <source>
        <dbReference type="ARBA" id="ARBA00023316"/>
    </source>
</evidence>
<feature type="binding site" evidence="9">
    <location>
        <position position="274"/>
    </location>
    <ligand>
        <name>Mn(2+)</name>
        <dbReference type="ChEBI" id="CHEBI:29035"/>
    </ligand>
</feature>
<dbReference type="FunFam" id="3.90.550.10:FF:000194">
    <property type="entry name" value="Cellulose synthase-like protein G2 isoform A"/>
    <property type="match status" value="1"/>
</dbReference>
<dbReference type="GO" id="GO:0012505">
    <property type="term" value="C:endomembrane system"/>
    <property type="evidence" value="ECO:0007669"/>
    <property type="project" value="UniProtKB-SubCell"/>
</dbReference>
<dbReference type="GO" id="GO:0016020">
    <property type="term" value="C:membrane"/>
    <property type="evidence" value="ECO:0007669"/>
    <property type="project" value="InterPro"/>
</dbReference>
<comment type="subcellular location">
    <subcellularLocation>
        <location evidence="1">Endomembrane system</location>
        <topology evidence="1">Multi-pass membrane protein</topology>
    </subcellularLocation>
</comment>
<keyword evidence="6 10" id="KW-0472">Membrane</keyword>
<name>A0A0D2UU66_GOSRA</name>